<accession>A0AAW0F5X4</accession>
<organism evidence="3 4">
    <name type="scientific">Novymonas esmeraldas</name>
    <dbReference type="NCBI Taxonomy" id="1808958"/>
    <lineage>
        <taxon>Eukaryota</taxon>
        <taxon>Discoba</taxon>
        <taxon>Euglenozoa</taxon>
        <taxon>Kinetoplastea</taxon>
        <taxon>Metakinetoplastina</taxon>
        <taxon>Trypanosomatida</taxon>
        <taxon>Trypanosomatidae</taxon>
        <taxon>Novymonas</taxon>
    </lineage>
</organism>
<keyword evidence="4" id="KW-1185">Reference proteome</keyword>
<dbReference type="Pfam" id="PF12783">
    <property type="entry name" value="Sec7-like_HUS"/>
    <property type="match status" value="1"/>
</dbReference>
<dbReference type="PROSITE" id="PS50190">
    <property type="entry name" value="SEC7"/>
    <property type="match status" value="1"/>
</dbReference>
<feature type="region of interest" description="Disordered" evidence="1">
    <location>
        <begin position="562"/>
        <end position="581"/>
    </location>
</feature>
<feature type="region of interest" description="Disordered" evidence="1">
    <location>
        <begin position="863"/>
        <end position="887"/>
    </location>
</feature>
<protein>
    <submittedName>
        <fullName evidence="3">Guanine nucleotide exchange factor in Golgi transport</fullName>
    </submittedName>
</protein>
<feature type="compositionally biased region" description="Polar residues" evidence="1">
    <location>
        <begin position="1221"/>
        <end position="1235"/>
    </location>
</feature>
<dbReference type="FunFam" id="1.10.1000.11:FF:000019">
    <property type="entry name" value="Guanine_nucleotide_exchange_factor_in_Golgi_transport_N-terminal/Sec7_domain_containing_protein_-_putative"/>
    <property type="match status" value="1"/>
</dbReference>
<reference evidence="3 4" key="1">
    <citation type="journal article" date="2021" name="MBio">
        <title>A New Model Trypanosomatid, Novymonas esmeraldas: Genomic Perception of Its 'Candidatus Pandoraea novymonadis' Endosymbiont.</title>
        <authorList>
            <person name="Zakharova A."/>
            <person name="Saura A."/>
            <person name="Butenko A."/>
            <person name="Podesvova L."/>
            <person name="Warmusova S."/>
            <person name="Kostygov A.Y."/>
            <person name="Nenarokova A."/>
            <person name="Lukes J."/>
            <person name="Opperdoes F.R."/>
            <person name="Yurchenko V."/>
        </authorList>
    </citation>
    <scope>NUCLEOTIDE SEQUENCE [LARGE SCALE GENOMIC DNA]</scope>
    <source>
        <strain evidence="3 4">E262AT.01</strain>
    </source>
</reference>
<gene>
    <name evidence="3" type="ORF">NESM_000266500</name>
</gene>
<dbReference type="InterPro" id="IPR023394">
    <property type="entry name" value="Sec7_C_sf"/>
</dbReference>
<dbReference type="EMBL" id="JAECZO010000023">
    <property type="protein sequence ID" value="KAK7201985.1"/>
    <property type="molecule type" value="Genomic_DNA"/>
</dbReference>
<feature type="domain" description="SEC7" evidence="2">
    <location>
        <begin position="978"/>
        <end position="1185"/>
    </location>
</feature>
<feature type="region of interest" description="Disordered" evidence="1">
    <location>
        <begin position="905"/>
        <end position="940"/>
    </location>
</feature>
<feature type="compositionally biased region" description="Polar residues" evidence="1">
    <location>
        <begin position="1"/>
        <end position="11"/>
    </location>
</feature>
<dbReference type="Gene3D" id="1.10.1000.11">
    <property type="entry name" value="Arf Nucleotide-binding Site Opener,domain 2"/>
    <property type="match status" value="1"/>
</dbReference>
<dbReference type="PANTHER" id="PTHR10663:SF391">
    <property type="entry name" value="SEC7 DOMAIN-CONTAINING PROTEIN"/>
    <property type="match status" value="1"/>
</dbReference>
<feature type="compositionally biased region" description="Polar residues" evidence="1">
    <location>
        <begin position="157"/>
        <end position="175"/>
    </location>
</feature>
<dbReference type="InterPro" id="IPR000904">
    <property type="entry name" value="Sec7_dom"/>
</dbReference>
<sequence>MALSSSFSLASRTGPPPPPELVRGAAEACRVVLHEVRRRIDSTVTNSAVKGELRHGLTAAEAVLAAAERPATASSHRSGASGASGSPLSSVEAQEHTQAGRTAAPPVQHQLRGARTTTPGHKDPMALGGHATPPADGASAPPLPARESAVTRPTAKATASVTGVLSPNKAVSSPTRRSSAGAGEEGSGRAEQQHVSNVSVASGAASAVAESSVHSSWSSSAPLGAASQSADLWGLLLSAVFWKRRRLTEHTIAALELLLRAVPLSADLLVSLVVDPALLNADHNGGSGGGVPRARRVARRPGRMLTSAPTAVFYALSECLLQSFSEPATQTRALRLISELIASSPCCADGADAARGQGHGAGSGSSAMLLFCGHAAIRVVESCFSVAAEGAQDAVRHEARLALRATVQRVVYAFVTMQARGEVLDDPDGIAEAHTVFSTDTILSDYTVDVDHSEPYTAIRLVPSTKAPAPLSASLRSDGLPLAPAAAATATAAASAAVAGRSGGAPGGVDKLMQTTAESSSRGGGGGGSGPLTGSCGGASTAAPSRQPSVGMVCSDAALGDTEAGPDAAAPSPLRSQPPACANVSASLPNLSFDPHALFRSSVDESLVQEALSTLNTTDGALPGPLKDLLMVLRRMCRCASRPCSGTPNDTNAEVRTRDLGLWVLECVLDRLPVANCEQEHRCATWVSLVLHACKYELMGCLAKNLAMAIPFSLFERAVHLLGLLLRKVHYHMARELHTLLGAFLLPLMGSQYAGFRQKHTVLSMIRQLFAVPHLCVSFFINYDCNPAFDPGAEYGGMLELLVEHVAGMTFLDHVDESGEAYPWLSSDQQQLLRSECVVVVHTLVASLHRWIAEDPQEYAEGLRRSAASEARRRQHQDSSSGGGGGVLDANELAELYLDNWESDEAACPHPQPADAYGATRVASGEDGDDGSTHPSEGGLHSRHMTLVLDAATGAAVSHWGKHRNIEYHWKHIHYLLHNKRIAQEAVQRVNAGRWREAKALLESRGFMATSIPSAAERADPASVVAGTSSYVLFAHFLFEYPGISRDAISAIFEKVNHKDGAPRLVLREYLHCFSYVDVPVDVAMRDTTCKFMSWDRPMFEAKVWETIQQCFGDEYARQNPGSITARDADVMAGVLLFLHSNLHNRVVKNDRMSASQFVRDANACLEFPMMDEDLHAMFERVLQRKWELDMYGCTPQQAERERTLVRLSTKIQLERAAQWRRQSGPNAKANNSFHTPPGAETLPSLVAATRAAAAAAAAATGKVGPSAAETDSTVLDDVLNGAEESESNSHHSSFAVAGTPTLNTTTAAIATPTAAAAAAVPVLNGSMDGSTLQAWMCNDVALLDGTIPLYADKKDTLKVKEEQHHSFHEVAAVHLHKLESVHRRYCIEAEAYRPQPYVVPFYAEHARQMLLLTYPHVMATVYMGFRILEEAPIARKLLDTVQITYDIAAAFVLNLRDLRPVMDEVLQRYLDDEQAYRLLPPSRATFVPFSMHVL</sequence>
<comment type="caution">
    <text evidence="3">The sequence shown here is derived from an EMBL/GenBank/DDBJ whole genome shotgun (WGS) entry which is preliminary data.</text>
</comment>
<name>A0AAW0F5X4_9TRYP</name>
<dbReference type="Proteomes" id="UP001430356">
    <property type="component" value="Unassembled WGS sequence"/>
</dbReference>
<feature type="region of interest" description="Disordered" evidence="1">
    <location>
        <begin position="1"/>
        <end position="23"/>
    </location>
</feature>
<feature type="region of interest" description="Disordered" evidence="1">
    <location>
        <begin position="516"/>
        <end position="549"/>
    </location>
</feature>
<feature type="region of interest" description="Disordered" evidence="1">
    <location>
        <begin position="68"/>
        <end position="198"/>
    </location>
</feature>
<dbReference type="GO" id="GO:0032012">
    <property type="term" value="P:regulation of ARF protein signal transduction"/>
    <property type="evidence" value="ECO:0007669"/>
    <property type="project" value="InterPro"/>
</dbReference>
<feature type="compositionally biased region" description="Low complexity" evidence="1">
    <location>
        <begin position="68"/>
        <end position="90"/>
    </location>
</feature>
<dbReference type="InterPro" id="IPR032691">
    <property type="entry name" value="Mon2/Sec7/BIG1-like_HUS"/>
</dbReference>
<evidence type="ECO:0000259" key="2">
    <source>
        <dbReference type="PROSITE" id="PS50190"/>
    </source>
</evidence>
<evidence type="ECO:0000256" key="1">
    <source>
        <dbReference type="SAM" id="MobiDB-lite"/>
    </source>
</evidence>
<dbReference type="GO" id="GO:0005085">
    <property type="term" value="F:guanyl-nucleotide exchange factor activity"/>
    <property type="evidence" value="ECO:0007669"/>
    <property type="project" value="InterPro"/>
</dbReference>
<feature type="compositionally biased region" description="Gly residues" evidence="1">
    <location>
        <begin position="522"/>
        <end position="537"/>
    </location>
</feature>
<evidence type="ECO:0000313" key="4">
    <source>
        <dbReference type="Proteomes" id="UP001430356"/>
    </source>
</evidence>
<dbReference type="Pfam" id="PF01369">
    <property type="entry name" value="Sec7"/>
    <property type="match status" value="1"/>
</dbReference>
<dbReference type="InterPro" id="IPR035999">
    <property type="entry name" value="Sec7_dom_sf"/>
</dbReference>
<feature type="region of interest" description="Disordered" evidence="1">
    <location>
        <begin position="1220"/>
        <end position="1239"/>
    </location>
</feature>
<dbReference type="PANTHER" id="PTHR10663">
    <property type="entry name" value="GUANYL-NUCLEOTIDE EXCHANGE FACTOR"/>
    <property type="match status" value="1"/>
</dbReference>
<evidence type="ECO:0000313" key="3">
    <source>
        <dbReference type="EMBL" id="KAK7201985.1"/>
    </source>
</evidence>
<proteinExistence type="predicted"/>
<dbReference type="SUPFAM" id="SSF48425">
    <property type="entry name" value="Sec7 domain"/>
    <property type="match status" value="1"/>
</dbReference>